<comment type="caution">
    <text evidence="1">The sequence shown here is derived from an EMBL/GenBank/DDBJ whole genome shotgun (WGS) entry which is preliminary data.</text>
</comment>
<evidence type="ECO:0000313" key="2">
    <source>
        <dbReference type="Proteomes" id="UP001139260"/>
    </source>
</evidence>
<gene>
    <name evidence="1" type="ORF">MW871_14870</name>
</gene>
<reference evidence="1" key="1">
    <citation type="submission" date="2022-04" db="EMBL/GenBank/DDBJ databases">
        <title>Flavobacterium pygoscelis sp. nov. isolated from Chinstrap chick (Pygoscelis antarcticus).</title>
        <authorList>
            <person name="Irgang R."/>
            <person name="Poblete-Morales M."/>
            <person name="Avendano-Herrera R."/>
        </authorList>
    </citation>
    <scope>NUCLEOTIDE SEQUENCE</scope>
    <source>
        <strain evidence="1">I-SCBP12n</strain>
    </source>
</reference>
<evidence type="ECO:0000313" key="1">
    <source>
        <dbReference type="EMBL" id="MCK8143170.1"/>
    </source>
</evidence>
<dbReference type="AlphaFoldDB" id="A0A9X2BPK5"/>
<keyword evidence="2" id="KW-1185">Reference proteome</keyword>
<accession>A0A9X2BPK5</accession>
<protein>
    <submittedName>
        <fullName evidence="1">Uncharacterized protein</fullName>
    </submittedName>
</protein>
<organism evidence="1 2">
    <name type="scientific">Flavobacterium pygoscelis</name>
    <dbReference type="NCBI Taxonomy" id="2893176"/>
    <lineage>
        <taxon>Bacteria</taxon>
        <taxon>Pseudomonadati</taxon>
        <taxon>Bacteroidota</taxon>
        <taxon>Flavobacteriia</taxon>
        <taxon>Flavobacteriales</taxon>
        <taxon>Flavobacteriaceae</taxon>
        <taxon>Flavobacterium</taxon>
    </lineage>
</organism>
<dbReference type="RefSeq" id="WP_248429195.1">
    <property type="nucleotide sequence ID" value="NZ_JALNUB010000013.1"/>
</dbReference>
<dbReference type="Proteomes" id="UP001139260">
    <property type="component" value="Unassembled WGS sequence"/>
</dbReference>
<sequence>MKIHQNTTRFNDLHTVLTYCTAVEKSSDGRNCLFTTLERICINQERGAIYTQQSAQKGELDQSQVRTYQVPEHIELKIKQLLNK</sequence>
<name>A0A9X2BPK5_9FLAO</name>
<dbReference type="EMBL" id="JALNUB010000013">
    <property type="protein sequence ID" value="MCK8143170.1"/>
    <property type="molecule type" value="Genomic_DNA"/>
</dbReference>
<proteinExistence type="predicted"/>